<organism evidence="6 7">
    <name type="scientific">Sphaerimonospora thailandensis</name>
    <dbReference type="NCBI Taxonomy" id="795644"/>
    <lineage>
        <taxon>Bacteria</taxon>
        <taxon>Bacillati</taxon>
        <taxon>Actinomycetota</taxon>
        <taxon>Actinomycetes</taxon>
        <taxon>Streptosporangiales</taxon>
        <taxon>Streptosporangiaceae</taxon>
        <taxon>Sphaerimonospora</taxon>
    </lineage>
</organism>
<dbReference type="AlphaFoldDB" id="A0A8J3R2F4"/>
<dbReference type="RefSeq" id="WP_204009475.1">
    <property type="nucleotide sequence ID" value="NZ_BOOG01000002.1"/>
</dbReference>
<evidence type="ECO:0000256" key="2">
    <source>
        <dbReference type="ARBA" id="ARBA00022692"/>
    </source>
</evidence>
<protein>
    <recommendedName>
        <fullName evidence="8">DoxX-like protein</fullName>
    </recommendedName>
</protein>
<keyword evidence="7" id="KW-1185">Reference proteome</keyword>
<name>A0A8J3R2F4_9ACTN</name>
<dbReference type="EMBL" id="BOOG01000002">
    <property type="protein sequence ID" value="GIH67792.1"/>
    <property type="molecule type" value="Genomic_DNA"/>
</dbReference>
<comment type="caution">
    <text evidence="6">The sequence shown here is derived from an EMBL/GenBank/DDBJ whole genome shotgun (WGS) entry which is preliminary data.</text>
</comment>
<evidence type="ECO:0000313" key="6">
    <source>
        <dbReference type="EMBL" id="GIH67792.1"/>
    </source>
</evidence>
<evidence type="ECO:0000256" key="3">
    <source>
        <dbReference type="ARBA" id="ARBA00022989"/>
    </source>
</evidence>
<feature type="transmembrane region" description="Helical" evidence="5">
    <location>
        <begin position="60"/>
        <end position="78"/>
    </location>
</feature>
<evidence type="ECO:0008006" key="8">
    <source>
        <dbReference type="Google" id="ProtNLM"/>
    </source>
</evidence>
<feature type="transmembrane region" description="Helical" evidence="5">
    <location>
        <begin position="109"/>
        <end position="126"/>
    </location>
</feature>
<dbReference type="Pfam" id="PF13564">
    <property type="entry name" value="DoxX_2"/>
    <property type="match status" value="1"/>
</dbReference>
<accession>A0A8J3R2F4</accession>
<keyword evidence="2 5" id="KW-0812">Transmembrane</keyword>
<dbReference type="GO" id="GO:0016020">
    <property type="term" value="C:membrane"/>
    <property type="evidence" value="ECO:0007669"/>
    <property type="project" value="UniProtKB-SubCell"/>
</dbReference>
<keyword evidence="3 5" id="KW-1133">Transmembrane helix</keyword>
<reference evidence="6" key="1">
    <citation type="submission" date="2021-01" db="EMBL/GenBank/DDBJ databases">
        <title>Whole genome shotgun sequence of Sphaerimonospora thailandensis NBRC 107569.</title>
        <authorList>
            <person name="Komaki H."/>
            <person name="Tamura T."/>
        </authorList>
    </citation>
    <scope>NUCLEOTIDE SEQUENCE</scope>
    <source>
        <strain evidence="6">NBRC 107569</strain>
    </source>
</reference>
<sequence>MNPTPTTAPPVAPTRGRALNITLWVFQVLLALQFAFSGVLKLTGSTDMVQMFADIGAGQWFRYLVGVLEIAGAVGLLVRRLTGLAAIGLACLMVGAVITQVAVLGGVPGIEIGFLLVSAFIAWGRFPQTRALLGGSAK</sequence>
<feature type="transmembrane region" description="Helical" evidence="5">
    <location>
        <begin position="85"/>
        <end position="103"/>
    </location>
</feature>
<dbReference type="InterPro" id="IPR032808">
    <property type="entry name" value="DoxX"/>
</dbReference>
<evidence type="ECO:0000256" key="5">
    <source>
        <dbReference type="SAM" id="Phobius"/>
    </source>
</evidence>
<evidence type="ECO:0000313" key="7">
    <source>
        <dbReference type="Proteomes" id="UP000610966"/>
    </source>
</evidence>
<evidence type="ECO:0000256" key="1">
    <source>
        <dbReference type="ARBA" id="ARBA00004141"/>
    </source>
</evidence>
<gene>
    <name evidence="6" type="ORF">Mth01_00450</name>
</gene>
<keyword evidence="4 5" id="KW-0472">Membrane</keyword>
<proteinExistence type="predicted"/>
<comment type="subcellular location">
    <subcellularLocation>
        <location evidence="1">Membrane</location>
        <topology evidence="1">Multi-pass membrane protein</topology>
    </subcellularLocation>
</comment>
<evidence type="ECO:0000256" key="4">
    <source>
        <dbReference type="ARBA" id="ARBA00023136"/>
    </source>
</evidence>
<feature type="transmembrane region" description="Helical" evidence="5">
    <location>
        <begin position="21"/>
        <end position="40"/>
    </location>
</feature>
<dbReference type="Proteomes" id="UP000610966">
    <property type="component" value="Unassembled WGS sequence"/>
</dbReference>